<dbReference type="PANTHER" id="PTHR33710:SF79">
    <property type="entry name" value="OS06G0205337 PROTEIN"/>
    <property type="match status" value="1"/>
</dbReference>
<dbReference type="AlphaFoldDB" id="A0A1R3JXT8"/>
<dbReference type="GO" id="GO:0004519">
    <property type="term" value="F:endonuclease activity"/>
    <property type="evidence" value="ECO:0007669"/>
    <property type="project" value="UniProtKB-KW"/>
</dbReference>
<gene>
    <name evidence="3" type="ORF">COLO4_13194</name>
</gene>
<evidence type="ECO:0000259" key="2">
    <source>
        <dbReference type="Pfam" id="PF14392"/>
    </source>
</evidence>
<keyword evidence="3" id="KW-0378">Hydrolase</keyword>
<evidence type="ECO:0000313" key="4">
    <source>
        <dbReference type="Proteomes" id="UP000187203"/>
    </source>
</evidence>
<name>A0A1R3JXT8_9ROSI</name>
<protein>
    <submittedName>
        <fullName evidence="3">Endonuclease/exonuclease/phosphatase</fullName>
    </submittedName>
</protein>
<dbReference type="PANTHER" id="PTHR33710">
    <property type="entry name" value="BNAC02G09200D PROTEIN"/>
    <property type="match status" value="1"/>
</dbReference>
<comment type="caution">
    <text evidence="3">The sequence shown here is derived from an EMBL/GenBank/DDBJ whole genome shotgun (WGS) entry which is preliminary data.</text>
</comment>
<keyword evidence="3" id="KW-0255">Endonuclease</keyword>
<organism evidence="3 4">
    <name type="scientific">Corchorus olitorius</name>
    <dbReference type="NCBI Taxonomy" id="93759"/>
    <lineage>
        <taxon>Eukaryota</taxon>
        <taxon>Viridiplantae</taxon>
        <taxon>Streptophyta</taxon>
        <taxon>Embryophyta</taxon>
        <taxon>Tracheophyta</taxon>
        <taxon>Spermatophyta</taxon>
        <taxon>Magnoliopsida</taxon>
        <taxon>eudicotyledons</taxon>
        <taxon>Gunneridae</taxon>
        <taxon>Pentapetalae</taxon>
        <taxon>rosids</taxon>
        <taxon>malvids</taxon>
        <taxon>Malvales</taxon>
        <taxon>Malvaceae</taxon>
        <taxon>Grewioideae</taxon>
        <taxon>Apeibeae</taxon>
        <taxon>Corchorus</taxon>
    </lineage>
</organism>
<sequence>METICKTVSIENGERLPKQSAITKSAIQQPDAAKKIAKAAGEVIKVDWEDTPTRNIRFMRVRVVVNPWKPLMPGCLITRDDGVDMWVPFRYERVCKLCTTCGIIGHKRGFCPYQYGQVEEMINQQIREATERVDMPCVTIPNINQFTAEMKAYNRRRSRRNTRFYYLGDGNDGAGTSQQGAAIGAMRGFTTVPTTPTHSPPTDLQHQTRSENLEVPNINTVTTQPLNPLEFLTQNQTLNHRENPNLLAQDTPLTQTLTQPLHPETPIINIVATQIQNTSENMIINQTLNLGGEPNLPRQNSPPTLNIVDPLYLDPSNQVQTLTRLEPSPDLFIPDSSIPSSPLEMELEPIVDLEALEQNAETTDPLGDADTREIYREIEEIMASVIADRYNYEMLYDQVLTEGEQALEGLRSRVENNPHIQPRDNTPRWVGFQNGVFTLTNARVVEEQSAQLVGNTRESREVRREEQALQGDLNFSLELETHLWQDNSDGEEKTYTFEMLSGAVDGINNLNEEASQGGRLTLSNYQGDTGAGTNQVQLNSDEAATIGVGESESQAACITNEEDFSALYLNDEPVENPTQVETGEARESPKRKRDELEEDSQGSEDGRQVRRRLQLLNVNDPEESRIQTERVRNLTRGARELKECLDACCLSEIPAKGQFFTWTNNREEDQVVWERLDRAFANPTWFRQNDKARLLNLPVEHSDHGPIILQTEELTPFKRRPYRKRLEQEIASKQASLDTIQSCAEERRLRFQLEEVAEQEQIFWMPKSRTDWIIRGDRNTKFYHTVTAKRRVRNRISRVKGEDGYWKEDQKEIEDTFYKAFEEIFTKEDEASESDIREALQNLNITTLNNNHKEILNKPFVAEEVKLVAFQIGP</sequence>
<dbReference type="SUPFAM" id="SSF56219">
    <property type="entry name" value="DNase I-like"/>
    <property type="match status" value="1"/>
</dbReference>
<dbReference type="Gene3D" id="3.60.10.10">
    <property type="entry name" value="Endonuclease/exonuclease/phosphatase"/>
    <property type="match status" value="1"/>
</dbReference>
<keyword evidence="3" id="KW-0540">Nuclease</keyword>
<feature type="region of interest" description="Disordered" evidence="1">
    <location>
        <begin position="571"/>
        <end position="609"/>
    </location>
</feature>
<dbReference type="STRING" id="93759.A0A1R3JXT8"/>
<dbReference type="OrthoDB" id="1935929at2759"/>
<evidence type="ECO:0000256" key="1">
    <source>
        <dbReference type="SAM" id="MobiDB-lite"/>
    </source>
</evidence>
<feature type="compositionally biased region" description="Basic and acidic residues" evidence="1">
    <location>
        <begin position="583"/>
        <end position="595"/>
    </location>
</feature>
<dbReference type="InterPro" id="IPR025836">
    <property type="entry name" value="Zn_knuckle_CX2CX4HX4C"/>
</dbReference>
<dbReference type="InterPro" id="IPR036691">
    <property type="entry name" value="Endo/exonu/phosph_ase_sf"/>
</dbReference>
<dbReference type="Pfam" id="PF14392">
    <property type="entry name" value="zf-CCHC_4"/>
    <property type="match status" value="1"/>
</dbReference>
<dbReference type="Proteomes" id="UP000187203">
    <property type="component" value="Unassembled WGS sequence"/>
</dbReference>
<accession>A0A1R3JXT8</accession>
<keyword evidence="4" id="KW-1185">Reference proteome</keyword>
<feature type="domain" description="Zinc knuckle CX2CX4HX4C" evidence="2">
    <location>
        <begin position="69"/>
        <end position="113"/>
    </location>
</feature>
<dbReference type="EMBL" id="AWUE01015093">
    <property type="protein sequence ID" value="OMO99624.1"/>
    <property type="molecule type" value="Genomic_DNA"/>
</dbReference>
<evidence type="ECO:0000313" key="3">
    <source>
        <dbReference type="EMBL" id="OMO99624.1"/>
    </source>
</evidence>
<reference evidence="4" key="1">
    <citation type="submission" date="2013-09" db="EMBL/GenBank/DDBJ databases">
        <title>Corchorus olitorius genome sequencing.</title>
        <authorList>
            <person name="Alam M."/>
            <person name="Haque M.S."/>
            <person name="Islam M.S."/>
            <person name="Emdad E.M."/>
            <person name="Islam M.M."/>
            <person name="Ahmed B."/>
            <person name="Halim A."/>
            <person name="Hossen Q.M.M."/>
            <person name="Hossain M.Z."/>
            <person name="Ahmed R."/>
            <person name="Khan M.M."/>
            <person name="Islam R."/>
            <person name="Rashid M.M."/>
            <person name="Khan S.A."/>
            <person name="Rahman M.S."/>
            <person name="Alam M."/>
            <person name="Yahiya A.S."/>
            <person name="Khan M.S."/>
            <person name="Azam M.S."/>
            <person name="Haque T."/>
            <person name="Lashkar M.Z.H."/>
            <person name="Akhand A.I."/>
            <person name="Morshed G."/>
            <person name="Roy S."/>
            <person name="Uddin K.S."/>
            <person name="Rabeya T."/>
            <person name="Hossain A.S."/>
            <person name="Chowdhury A."/>
            <person name="Snigdha A.R."/>
            <person name="Mortoza M.S."/>
            <person name="Matin S.A."/>
            <person name="Hoque S.M.E."/>
            <person name="Islam M.K."/>
            <person name="Roy D.K."/>
            <person name="Haider R."/>
            <person name="Moosa M.M."/>
            <person name="Elias S.M."/>
            <person name="Hasan A.M."/>
            <person name="Jahan S."/>
            <person name="Shafiuddin M."/>
            <person name="Mahmood N."/>
            <person name="Shommy N.S."/>
        </authorList>
    </citation>
    <scope>NUCLEOTIDE SEQUENCE [LARGE SCALE GENOMIC DNA]</scope>
    <source>
        <strain evidence="4">cv. O-4</strain>
    </source>
</reference>
<proteinExistence type="predicted"/>